<dbReference type="GO" id="GO:0006974">
    <property type="term" value="P:DNA damage response"/>
    <property type="evidence" value="ECO:0007669"/>
    <property type="project" value="TreeGrafter"/>
</dbReference>
<evidence type="ECO:0000259" key="7">
    <source>
        <dbReference type="Pfam" id="PF00808"/>
    </source>
</evidence>
<feature type="region of interest" description="Disordered" evidence="6">
    <location>
        <begin position="214"/>
        <end position="381"/>
    </location>
</feature>
<dbReference type="CDD" id="cd22928">
    <property type="entry name" value="HFD_POLE3_DPB4"/>
    <property type="match status" value="1"/>
</dbReference>
<dbReference type="Pfam" id="PF00808">
    <property type="entry name" value="CBFD_NFYB_HMF"/>
    <property type="match status" value="1"/>
</dbReference>
<comment type="subcellular location">
    <subcellularLocation>
        <location evidence="1">Nucleus</location>
    </subcellularLocation>
</comment>
<dbReference type="GO" id="GO:0008623">
    <property type="term" value="C:CHRAC"/>
    <property type="evidence" value="ECO:0007669"/>
    <property type="project" value="TreeGrafter"/>
</dbReference>
<dbReference type="GO" id="GO:0008622">
    <property type="term" value="C:epsilon DNA polymerase complex"/>
    <property type="evidence" value="ECO:0007669"/>
    <property type="project" value="TreeGrafter"/>
</dbReference>
<sequence length="381" mass="41539">MPPRKSSASEAATGVGEVSTMSLPTDLPDPDVSMMSTTSTTSKSAKANGTSSKSKDKADGEHGGEKEKEKDKDALGIDVCVLDRRMVLPNPLFGIYLTIVHHFNAANSILVLVPTRLTIYQDLLLPRTLLSRLARGVLPPNTSISKDALLALTKASSVFISHLASSADSLTTRKTIAPQDVLNALEDIEWGHLRPRCEEELKIYEDLSRGKRKGYRERVKARESGVSVATAASTDIGETADGEDHEEEDGGRAGKRPKVDQPFQLHAEPSPSIMNGTHPDVTSNTRPNYDETGDETQPEEDITMNQDPAEEEDEEEDPEDEEDPEAEESPEEEYETADEEDAGVRDQLHGDMLENENRSKGWARGGVGVGINGDETEDESD</sequence>
<evidence type="ECO:0000256" key="3">
    <source>
        <dbReference type="ARBA" id="ARBA00023242"/>
    </source>
</evidence>
<organism evidence="8 9">
    <name type="scientific">Phaeomoniella chlamydospora</name>
    <name type="common">Phaeoacremonium chlamydosporum</name>
    <dbReference type="NCBI Taxonomy" id="158046"/>
    <lineage>
        <taxon>Eukaryota</taxon>
        <taxon>Fungi</taxon>
        <taxon>Dikarya</taxon>
        <taxon>Ascomycota</taxon>
        <taxon>Pezizomycotina</taxon>
        <taxon>Eurotiomycetes</taxon>
        <taxon>Chaetothyriomycetidae</taxon>
        <taxon>Phaeomoniellales</taxon>
        <taxon>Phaeomoniellaceae</taxon>
        <taxon>Phaeomoniella</taxon>
    </lineage>
</organism>
<dbReference type="InterPro" id="IPR003958">
    <property type="entry name" value="CBFA_NFYB_domain"/>
</dbReference>
<keyword evidence="2" id="KW-0235">DNA replication</keyword>
<proteinExistence type="predicted"/>
<dbReference type="EMBL" id="LCWF01000103">
    <property type="protein sequence ID" value="KKY20005.1"/>
    <property type="molecule type" value="Genomic_DNA"/>
</dbReference>
<feature type="region of interest" description="Disordered" evidence="6">
    <location>
        <begin position="1"/>
        <end position="70"/>
    </location>
</feature>
<evidence type="ECO:0000256" key="1">
    <source>
        <dbReference type="ARBA" id="ARBA00004123"/>
    </source>
</evidence>
<dbReference type="GO" id="GO:0031490">
    <property type="term" value="F:chromatin DNA binding"/>
    <property type="evidence" value="ECO:0007669"/>
    <property type="project" value="TreeGrafter"/>
</dbReference>
<protein>
    <recommendedName>
        <fullName evidence="4">DNA polymerase epsilon subunit D</fullName>
    </recommendedName>
    <alternativeName>
        <fullName evidence="5">DNA polymerase II subunit D</fullName>
    </alternativeName>
</protein>
<dbReference type="Proteomes" id="UP000053317">
    <property type="component" value="Unassembled WGS sequence"/>
</dbReference>
<dbReference type="OrthoDB" id="1707486at2759"/>
<dbReference type="PANTHER" id="PTHR46172">
    <property type="entry name" value="DNA POLYMERASE EPSILON SUBUNIT 3"/>
    <property type="match status" value="1"/>
</dbReference>
<feature type="compositionally biased region" description="Basic and acidic residues" evidence="6">
    <location>
        <begin position="53"/>
        <end position="70"/>
    </location>
</feature>
<evidence type="ECO:0000313" key="9">
    <source>
        <dbReference type="Proteomes" id="UP000053317"/>
    </source>
</evidence>
<feature type="compositionally biased region" description="Acidic residues" evidence="6">
    <location>
        <begin position="291"/>
        <end position="341"/>
    </location>
</feature>
<feature type="compositionally biased region" description="Polar residues" evidence="6">
    <location>
        <begin position="272"/>
        <end position="287"/>
    </location>
</feature>
<evidence type="ECO:0000313" key="8">
    <source>
        <dbReference type="EMBL" id="KKY20005.1"/>
    </source>
</evidence>
<dbReference type="InterPro" id="IPR009072">
    <property type="entry name" value="Histone-fold"/>
</dbReference>
<feature type="compositionally biased region" description="Polar residues" evidence="6">
    <location>
        <begin position="1"/>
        <end position="10"/>
    </location>
</feature>
<dbReference type="PANTHER" id="PTHR46172:SF1">
    <property type="entry name" value="DNA POLYMERASE EPSILON SUBUNIT 3"/>
    <property type="match status" value="1"/>
</dbReference>
<dbReference type="GO" id="GO:0046982">
    <property type="term" value="F:protein heterodimerization activity"/>
    <property type="evidence" value="ECO:0007669"/>
    <property type="project" value="InterPro"/>
</dbReference>
<gene>
    <name evidence="8" type="ORF">UCRPC4_g04329</name>
</gene>
<dbReference type="GO" id="GO:0031507">
    <property type="term" value="P:heterochromatin formation"/>
    <property type="evidence" value="ECO:0007669"/>
    <property type="project" value="TreeGrafter"/>
</dbReference>
<keyword evidence="3" id="KW-0539">Nucleus</keyword>
<dbReference type="Gene3D" id="1.10.20.10">
    <property type="entry name" value="Histone, subunit A"/>
    <property type="match status" value="1"/>
</dbReference>
<feature type="compositionally biased region" description="Acidic residues" evidence="6">
    <location>
        <begin position="238"/>
        <end position="249"/>
    </location>
</feature>
<evidence type="ECO:0000256" key="2">
    <source>
        <dbReference type="ARBA" id="ARBA00022705"/>
    </source>
</evidence>
<feature type="compositionally biased region" description="Basic and acidic residues" evidence="6">
    <location>
        <begin position="342"/>
        <end position="359"/>
    </location>
</feature>
<evidence type="ECO:0000256" key="6">
    <source>
        <dbReference type="SAM" id="MobiDB-lite"/>
    </source>
</evidence>
<dbReference type="SUPFAM" id="SSF47113">
    <property type="entry name" value="Histone-fold"/>
    <property type="match status" value="1"/>
</dbReference>
<accession>A0A0G2GT95</accession>
<comment type="caution">
    <text evidence="8">The sequence shown here is derived from an EMBL/GenBank/DDBJ whole genome shotgun (WGS) entry which is preliminary data.</text>
</comment>
<name>A0A0G2GT95_PHACM</name>
<feature type="compositionally biased region" description="Low complexity" evidence="6">
    <location>
        <begin position="33"/>
        <end position="52"/>
    </location>
</feature>
<dbReference type="GO" id="GO:0006272">
    <property type="term" value="P:leading strand elongation"/>
    <property type="evidence" value="ECO:0007669"/>
    <property type="project" value="TreeGrafter"/>
</dbReference>
<reference evidence="8 9" key="2">
    <citation type="submission" date="2015-05" db="EMBL/GenBank/DDBJ databases">
        <authorList>
            <person name="Morales-Cruz A."/>
            <person name="Amrine K.C."/>
            <person name="Cantu D."/>
        </authorList>
    </citation>
    <scope>NUCLEOTIDE SEQUENCE [LARGE SCALE GENOMIC DNA]</scope>
    <source>
        <strain evidence="8">UCRPC4</strain>
    </source>
</reference>
<dbReference type="AlphaFoldDB" id="A0A0G2GT95"/>
<evidence type="ECO:0000256" key="5">
    <source>
        <dbReference type="ARBA" id="ARBA00042096"/>
    </source>
</evidence>
<dbReference type="InterPro" id="IPR051377">
    <property type="entry name" value="DNA_Pol-Epsilon_Subunit"/>
</dbReference>
<reference evidence="8 9" key="1">
    <citation type="submission" date="2015-05" db="EMBL/GenBank/DDBJ databases">
        <title>Distinctive expansion of gene families associated with plant cell wall degradation and secondary metabolism in the genomes of grapevine trunk pathogens.</title>
        <authorList>
            <person name="Lawrence D.P."/>
            <person name="Travadon R."/>
            <person name="Rolshausen P.E."/>
            <person name="Baumgartner K."/>
        </authorList>
    </citation>
    <scope>NUCLEOTIDE SEQUENCE [LARGE SCALE GENOMIC DNA]</scope>
    <source>
        <strain evidence="8">UCRPC4</strain>
    </source>
</reference>
<evidence type="ECO:0000256" key="4">
    <source>
        <dbReference type="ARBA" id="ARBA00039775"/>
    </source>
</evidence>
<feature type="domain" description="Transcription factor CBF/NF-Y/archaeal histone" evidence="7">
    <location>
        <begin position="125"/>
        <end position="185"/>
    </location>
</feature>
<keyword evidence="9" id="KW-1185">Reference proteome</keyword>